<evidence type="ECO:0000256" key="1">
    <source>
        <dbReference type="SAM" id="MobiDB-lite"/>
    </source>
</evidence>
<feature type="region of interest" description="Disordered" evidence="1">
    <location>
        <begin position="331"/>
        <end position="392"/>
    </location>
</feature>
<evidence type="ECO:0000313" key="3">
    <source>
        <dbReference type="Proteomes" id="UP001178507"/>
    </source>
</evidence>
<feature type="compositionally biased region" description="Basic and acidic residues" evidence="1">
    <location>
        <begin position="360"/>
        <end position="370"/>
    </location>
</feature>
<dbReference type="AlphaFoldDB" id="A0AA36IMH5"/>
<feature type="compositionally biased region" description="Polar residues" evidence="1">
    <location>
        <begin position="331"/>
        <end position="340"/>
    </location>
</feature>
<evidence type="ECO:0000313" key="2">
    <source>
        <dbReference type="EMBL" id="CAJ1389427.1"/>
    </source>
</evidence>
<dbReference type="Proteomes" id="UP001178507">
    <property type="component" value="Unassembled WGS sequence"/>
</dbReference>
<name>A0AA36IMH5_9DINO</name>
<protein>
    <submittedName>
        <fullName evidence="2">Uncharacterized protein</fullName>
    </submittedName>
</protein>
<proteinExistence type="predicted"/>
<keyword evidence="3" id="KW-1185">Reference proteome</keyword>
<comment type="caution">
    <text evidence="2">The sequence shown here is derived from an EMBL/GenBank/DDBJ whole genome shotgun (WGS) entry which is preliminary data.</text>
</comment>
<reference evidence="2" key="1">
    <citation type="submission" date="2023-08" db="EMBL/GenBank/DDBJ databases">
        <authorList>
            <person name="Chen Y."/>
            <person name="Shah S."/>
            <person name="Dougan E. K."/>
            <person name="Thang M."/>
            <person name="Chan C."/>
        </authorList>
    </citation>
    <scope>NUCLEOTIDE SEQUENCE</scope>
</reference>
<organism evidence="2 3">
    <name type="scientific">Effrenium voratum</name>
    <dbReference type="NCBI Taxonomy" id="2562239"/>
    <lineage>
        <taxon>Eukaryota</taxon>
        <taxon>Sar</taxon>
        <taxon>Alveolata</taxon>
        <taxon>Dinophyceae</taxon>
        <taxon>Suessiales</taxon>
        <taxon>Symbiodiniaceae</taxon>
        <taxon>Effrenium</taxon>
    </lineage>
</organism>
<feature type="compositionally biased region" description="Low complexity" evidence="1">
    <location>
        <begin position="342"/>
        <end position="355"/>
    </location>
</feature>
<gene>
    <name evidence="2" type="ORF">EVOR1521_LOCUS15045</name>
</gene>
<accession>A0AA36IMH5</accession>
<dbReference type="EMBL" id="CAUJNA010001871">
    <property type="protein sequence ID" value="CAJ1389427.1"/>
    <property type="molecule type" value="Genomic_DNA"/>
</dbReference>
<sequence>MAVSALAGPAAARGSGGGGSHGCEIFEPMVSVQARWPDLPDAEKLERIYDLYAISTSASVPWWDESGNPLMKPHPDNYRPHEQHIRKLEKKCLKYGIRPEIRGQPWALMSASNAPPYQMLSWGSLTRAAYRAASAEPHNEILKRSMSRPLTGAGALETLKAFVVFLAAMSYARNHNLAWLAHAKLNRITAGNCGKGEQSFAARQTNFDGDYPSKNCFEDAKALANFLATKHWSAAFQSFLDAITMFDDSRLDTVTAITCLQEWSVILQKYQDSIPADAHLQLFLEGSRFMVPSVSEDCDLPDCSVPTSKRVPMVFTKIDKDTLRLVSTPMGSSLAYNPPQNGAGKSAAKAKSGAAKGKRGKADDNPDESGKRRKKAVAGSSGGDAGIDVPEERLSREVFGGEITMSDHVEDAQALTGDDAPGLDSEGPHDAIAGSADFQAVMCMGNIFLDTTSAPNSAKKREKTFLDDLLAVFNHVVQSQKSWLFRKCYEKPLLQIRSIVFSLGLEFCFEGTVQVSGKPFKCWSALRVALRDLIVGCLSKIKAILDTLPTNGEPNASAAATIATAVSKVAAANGVTSAAVCAQGWGTIFAFWL</sequence>